<evidence type="ECO:0000313" key="1">
    <source>
        <dbReference type="EMBL" id="KAK3938118.1"/>
    </source>
</evidence>
<accession>A0AAN6S304</accession>
<dbReference type="AlphaFoldDB" id="A0AAN6S304"/>
<evidence type="ECO:0000313" key="2">
    <source>
        <dbReference type="Proteomes" id="UP001303473"/>
    </source>
</evidence>
<proteinExistence type="predicted"/>
<sequence length="229" mass="24304">ATLVSPFSPPACTRGEGPSPFPGLCNYACAFGFCPIRICTCTSQGTLAQTPAITKNVTATAETNEYDDHSPCDFACQHGYCPYPCVASNKTGSGPPVYIDPDIWHTPTPTMSCIPPCVIVLPLYTLPSPTTIVFPDVVTTFTERWNDRSSTTTVVTFTFLPVVTSVIPIFNINITQSRVNGLTYKVTPSILPSAKTTFYPPSGTAGGTSSTSATPVVVWVTSTPQSTST</sequence>
<comment type="caution">
    <text evidence="1">The sequence shown here is derived from an EMBL/GenBank/DDBJ whole genome shotgun (WGS) entry which is preliminary data.</text>
</comment>
<organism evidence="1 2">
    <name type="scientific">Diplogelasinospora grovesii</name>
    <dbReference type="NCBI Taxonomy" id="303347"/>
    <lineage>
        <taxon>Eukaryota</taxon>
        <taxon>Fungi</taxon>
        <taxon>Dikarya</taxon>
        <taxon>Ascomycota</taxon>
        <taxon>Pezizomycotina</taxon>
        <taxon>Sordariomycetes</taxon>
        <taxon>Sordariomycetidae</taxon>
        <taxon>Sordariales</taxon>
        <taxon>Diplogelasinosporaceae</taxon>
        <taxon>Diplogelasinospora</taxon>
    </lineage>
</organism>
<dbReference type="Proteomes" id="UP001303473">
    <property type="component" value="Unassembled WGS sequence"/>
</dbReference>
<feature type="non-terminal residue" evidence="1">
    <location>
        <position position="1"/>
    </location>
</feature>
<name>A0AAN6S304_9PEZI</name>
<dbReference type="EMBL" id="MU853837">
    <property type="protein sequence ID" value="KAK3938118.1"/>
    <property type="molecule type" value="Genomic_DNA"/>
</dbReference>
<protein>
    <submittedName>
        <fullName evidence="1">Uncharacterized protein</fullName>
    </submittedName>
</protein>
<reference evidence="2" key="1">
    <citation type="journal article" date="2023" name="Mol. Phylogenet. Evol.">
        <title>Genome-scale phylogeny and comparative genomics of the fungal order Sordariales.</title>
        <authorList>
            <person name="Hensen N."/>
            <person name="Bonometti L."/>
            <person name="Westerberg I."/>
            <person name="Brannstrom I.O."/>
            <person name="Guillou S."/>
            <person name="Cros-Aarteil S."/>
            <person name="Calhoun S."/>
            <person name="Haridas S."/>
            <person name="Kuo A."/>
            <person name="Mondo S."/>
            <person name="Pangilinan J."/>
            <person name="Riley R."/>
            <person name="LaButti K."/>
            <person name="Andreopoulos B."/>
            <person name="Lipzen A."/>
            <person name="Chen C."/>
            <person name="Yan M."/>
            <person name="Daum C."/>
            <person name="Ng V."/>
            <person name="Clum A."/>
            <person name="Steindorff A."/>
            <person name="Ohm R.A."/>
            <person name="Martin F."/>
            <person name="Silar P."/>
            <person name="Natvig D.O."/>
            <person name="Lalanne C."/>
            <person name="Gautier V."/>
            <person name="Ament-Velasquez S.L."/>
            <person name="Kruys A."/>
            <person name="Hutchinson M.I."/>
            <person name="Powell A.J."/>
            <person name="Barry K."/>
            <person name="Miller A.N."/>
            <person name="Grigoriev I.V."/>
            <person name="Debuchy R."/>
            <person name="Gladieux P."/>
            <person name="Hiltunen Thoren M."/>
            <person name="Johannesson H."/>
        </authorList>
    </citation>
    <scope>NUCLEOTIDE SEQUENCE [LARGE SCALE GENOMIC DNA]</scope>
    <source>
        <strain evidence="2">CBS 340.73</strain>
    </source>
</reference>
<keyword evidence="2" id="KW-1185">Reference proteome</keyword>
<gene>
    <name evidence="1" type="ORF">QBC46DRAFT_410541</name>
</gene>